<accession>A0AAD8YNS8</accession>
<sequence length="571" mass="63685">MRSLTQLLFLCCCLAGAAQGLRQKKDHHTTDYAASADESLFDLYDEDIAAPPGPKEGWPHTEPFHTTTDEQLAYNKALDAEFHMNNQELMLSWQHRANVNIGNQESKTNPHNLLQEGIRIHRTHIARPEGATTGYYTGVTHFRHVNDPNLITFLFSAGRHDGGSNTFLTIDTTEANPFSTAQEMFLDEDDVSTYTWVSAYTQKDTHNGSSILHYALFSGGSNFLYVGPSKLYVFEEDSNGALRREPQVLWVEEYTQRQHARMCLLEDLGNIYDDDDSLVSMKGQPDIIITGTGGLDIYSSLDGNSWHLTRTLPLVNQVNHSNPTGTAAFMGVTPIQNRYLVISSRASWKLARENELPDAPCLVYDYQKDIVVQTFSWGGQSMSVAAIGDGSQILLGNGGEAFIIGQPNLLYQIQERTSGEDGIDLELSDVQLFKGESTLYVPLERVDPTPDSSSEYYSTPRSDITKTRQVKSFPLLNDSSSSEEIVLEVNSAETCNLYYRKNEDYVSMILPLPGSEGYISEFHGGVYARGGDVLMLGDKVFVVLANYNGNNTVYSFDSQWLRDEDVSLAEE</sequence>
<keyword evidence="3" id="KW-1185">Reference proteome</keyword>
<evidence type="ECO:0000313" key="2">
    <source>
        <dbReference type="EMBL" id="KAK1748441.1"/>
    </source>
</evidence>
<dbReference type="AlphaFoldDB" id="A0AAD8YNS8"/>
<dbReference type="EMBL" id="JATAAI010000001">
    <property type="protein sequence ID" value="KAK1748441.1"/>
    <property type="molecule type" value="Genomic_DNA"/>
</dbReference>
<dbReference type="Proteomes" id="UP001224775">
    <property type="component" value="Unassembled WGS sequence"/>
</dbReference>
<feature type="signal peptide" evidence="1">
    <location>
        <begin position="1"/>
        <end position="20"/>
    </location>
</feature>
<feature type="chain" id="PRO_5042247253" evidence="1">
    <location>
        <begin position="21"/>
        <end position="571"/>
    </location>
</feature>
<protein>
    <submittedName>
        <fullName evidence="2">Uncharacterized protein</fullName>
    </submittedName>
</protein>
<proteinExistence type="predicted"/>
<evidence type="ECO:0000313" key="3">
    <source>
        <dbReference type="Proteomes" id="UP001224775"/>
    </source>
</evidence>
<comment type="caution">
    <text evidence="2">The sequence shown here is derived from an EMBL/GenBank/DDBJ whole genome shotgun (WGS) entry which is preliminary data.</text>
</comment>
<name>A0AAD8YNS8_9STRA</name>
<organism evidence="2 3">
    <name type="scientific">Skeletonema marinoi</name>
    <dbReference type="NCBI Taxonomy" id="267567"/>
    <lineage>
        <taxon>Eukaryota</taxon>
        <taxon>Sar</taxon>
        <taxon>Stramenopiles</taxon>
        <taxon>Ochrophyta</taxon>
        <taxon>Bacillariophyta</taxon>
        <taxon>Coscinodiscophyceae</taxon>
        <taxon>Thalassiosirophycidae</taxon>
        <taxon>Thalassiosirales</taxon>
        <taxon>Skeletonemataceae</taxon>
        <taxon>Skeletonema</taxon>
        <taxon>Skeletonema marinoi-dohrnii complex</taxon>
    </lineage>
</organism>
<gene>
    <name evidence="2" type="ORF">QTG54_000380</name>
</gene>
<keyword evidence="1" id="KW-0732">Signal</keyword>
<evidence type="ECO:0000256" key="1">
    <source>
        <dbReference type="SAM" id="SignalP"/>
    </source>
</evidence>
<reference evidence="2" key="1">
    <citation type="submission" date="2023-06" db="EMBL/GenBank/DDBJ databases">
        <title>Survivors Of The Sea: Transcriptome response of Skeletonema marinoi to long-term dormancy.</title>
        <authorList>
            <person name="Pinder M.I.M."/>
            <person name="Kourtchenko O."/>
            <person name="Robertson E.K."/>
            <person name="Larsson T."/>
            <person name="Maumus F."/>
            <person name="Osuna-Cruz C.M."/>
            <person name="Vancaester E."/>
            <person name="Stenow R."/>
            <person name="Vandepoele K."/>
            <person name="Ploug H."/>
            <person name="Bruchert V."/>
            <person name="Godhe A."/>
            <person name="Topel M."/>
        </authorList>
    </citation>
    <scope>NUCLEOTIDE SEQUENCE</scope>
    <source>
        <strain evidence="2">R05AC</strain>
    </source>
</reference>